<dbReference type="OMA" id="EQEAQYG"/>
<dbReference type="InterPro" id="IPR002737">
    <property type="entry name" value="MEMO1_fam"/>
</dbReference>
<dbReference type="Pfam" id="PF01875">
    <property type="entry name" value="Memo"/>
    <property type="match status" value="1"/>
</dbReference>
<dbReference type="Proteomes" id="UP000245638">
    <property type="component" value="Unassembled WGS sequence"/>
</dbReference>
<dbReference type="HAMAP" id="MF_00055">
    <property type="entry name" value="MEMO1"/>
    <property type="match status" value="1"/>
</dbReference>
<dbReference type="PANTHER" id="PTHR11060:SF0">
    <property type="entry name" value="PROTEIN MEMO1"/>
    <property type="match status" value="1"/>
</dbReference>
<reference evidence="3 4" key="1">
    <citation type="journal article" date="2015" name="Appl. Environ. Microbiol.">
        <title>Nanoarchaeota, Their Sulfolobales Host, and Nanoarchaeota Virus Distribution across Yellowstone National Park Hot Springs.</title>
        <authorList>
            <person name="Munson-McGee J.H."/>
            <person name="Field E.K."/>
            <person name="Bateson M."/>
            <person name="Rooney C."/>
            <person name="Stepanauskas R."/>
            <person name="Young M.J."/>
        </authorList>
    </citation>
    <scope>NUCLEOTIDE SEQUENCE [LARGE SCALE GENOMIC DNA]</scope>
    <source>
        <strain evidence="3">SCGC AC-742_N10</strain>
    </source>
</reference>
<protein>
    <recommendedName>
        <fullName evidence="2">MEMO1 family protein DDW13_08420</fullName>
    </recommendedName>
</protein>
<evidence type="ECO:0000256" key="2">
    <source>
        <dbReference type="HAMAP-Rule" id="MF_00055"/>
    </source>
</evidence>
<sequence length="284" mass="32136">MKRLPAVAGAFYEADPQELKDRIVWSFTHPVGPGKLPTVPKEKGKRDNLFFIVPHAGYIYSGPVAAHSYYYLASEGKPDLVIILGPNHTGYGSYVSLWNKGCWETPLGDVKIDEEMAMELVKYSEVIDIDEQAHLYEHSVEVQIPFLQFFFDSEIKIIPIVILYQTPEIAEYIAEGIYRLMQKHPEKDIVVLASSDMNHYDPYDITYKKDEMAIEKIEQLDYKGLYDVVENKDVTMCGYAPVMVAMILAKKFNKKPYILKHATSGDTSGDKSSVVGYLAARFGS</sequence>
<dbReference type="NCBIfam" id="TIGR04336">
    <property type="entry name" value="AmmeMemoSam_B"/>
    <property type="match status" value="1"/>
</dbReference>
<dbReference type="GeneID" id="42780275"/>
<dbReference type="CDD" id="cd07361">
    <property type="entry name" value="MEMO_like"/>
    <property type="match status" value="1"/>
</dbReference>
<accession>A0A2T9X248</accession>
<dbReference type="Gene3D" id="3.40.830.10">
    <property type="entry name" value="LigB-like"/>
    <property type="match status" value="1"/>
</dbReference>
<comment type="caution">
    <text evidence="3">The sequence shown here is derived from an EMBL/GenBank/DDBJ whole genome shotgun (WGS) entry which is preliminary data.</text>
</comment>
<evidence type="ECO:0000313" key="3">
    <source>
        <dbReference type="EMBL" id="PVU74178.1"/>
    </source>
</evidence>
<organism evidence="3 4">
    <name type="scientific">Acidianus hospitalis</name>
    <dbReference type="NCBI Taxonomy" id="563177"/>
    <lineage>
        <taxon>Archaea</taxon>
        <taxon>Thermoproteota</taxon>
        <taxon>Thermoprotei</taxon>
        <taxon>Sulfolobales</taxon>
        <taxon>Sulfolobaceae</taxon>
        <taxon>Acidianus</taxon>
    </lineage>
</organism>
<dbReference type="PANTHER" id="PTHR11060">
    <property type="entry name" value="PROTEIN MEMO1"/>
    <property type="match status" value="1"/>
</dbReference>
<name>A0A2T9X248_9CREN</name>
<dbReference type="EMBL" id="QEFD01000232">
    <property type="protein sequence ID" value="PVU74178.1"/>
    <property type="molecule type" value="Genomic_DNA"/>
</dbReference>
<evidence type="ECO:0000313" key="4">
    <source>
        <dbReference type="Proteomes" id="UP000245638"/>
    </source>
</evidence>
<evidence type="ECO:0000256" key="1">
    <source>
        <dbReference type="ARBA" id="ARBA00006315"/>
    </source>
</evidence>
<dbReference type="RefSeq" id="WP_013775458.1">
    <property type="nucleotide sequence ID" value="NC_015518.1"/>
</dbReference>
<proteinExistence type="inferred from homology"/>
<comment type="similarity">
    <text evidence="1 2">Belongs to the MEMO1 family.</text>
</comment>
<dbReference type="AlphaFoldDB" id="A0A2T9X248"/>
<gene>
    <name evidence="3" type="primary">amrB</name>
    <name evidence="3" type="ORF">DDW13_08420</name>
</gene>